<dbReference type="Proteomes" id="UP000070427">
    <property type="component" value="Unassembled WGS sequence"/>
</dbReference>
<evidence type="ECO:0000256" key="4">
    <source>
        <dbReference type="ARBA" id="ARBA00022898"/>
    </source>
</evidence>
<dbReference type="PATRIC" id="fig|520764.3.peg.668"/>
<dbReference type="Gene3D" id="3.90.1150.10">
    <property type="entry name" value="Aspartate Aminotransferase, domain 1"/>
    <property type="match status" value="1"/>
</dbReference>
<dbReference type="PANTHER" id="PTHR21152:SF40">
    <property type="entry name" value="ALANINE--GLYOXYLATE AMINOTRANSFERASE"/>
    <property type="match status" value="1"/>
</dbReference>
<dbReference type="GO" id="GO:0019265">
    <property type="term" value="P:glycine biosynthetic process, by transamination of glyoxylate"/>
    <property type="evidence" value="ECO:0007669"/>
    <property type="project" value="TreeGrafter"/>
</dbReference>
<name>A0A140LBV1_9FIRM</name>
<keyword evidence="13" id="KW-1185">Reference proteome</keyword>
<evidence type="ECO:0000256" key="2">
    <source>
        <dbReference type="ARBA" id="ARBA00009236"/>
    </source>
</evidence>
<evidence type="ECO:0000256" key="3">
    <source>
        <dbReference type="ARBA" id="ARBA00011771"/>
    </source>
</evidence>
<protein>
    <recommendedName>
        <fullName evidence="6">Tritium exchange subunit</fullName>
    </recommendedName>
</protein>
<evidence type="ECO:0000256" key="5">
    <source>
        <dbReference type="ARBA" id="ARBA00054899"/>
    </source>
</evidence>
<dbReference type="RefSeq" id="WP_066352001.1">
    <property type="nucleotide sequence ID" value="NZ_LOED01000005.1"/>
</dbReference>
<gene>
    <name evidence="12" type="ORF">AN618_06380</name>
</gene>
<comment type="similarity">
    <text evidence="2 9">Belongs to the class-V pyridoxal-phosphate-dependent aminotransferase family.</text>
</comment>
<dbReference type="InterPro" id="IPR015421">
    <property type="entry name" value="PyrdxlP-dep_Trfase_major"/>
</dbReference>
<accession>A0A140LBV1</accession>
<evidence type="ECO:0000256" key="8">
    <source>
        <dbReference type="PIRSR" id="PIRSR000524-50"/>
    </source>
</evidence>
<dbReference type="PIRSF" id="PIRSF000524">
    <property type="entry name" value="SPT"/>
    <property type="match status" value="1"/>
</dbReference>
<dbReference type="Pfam" id="PF00266">
    <property type="entry name" value="Aminotran_5"/>
    <property type="match status" value="1"/>
</dbReference>
<dbReference type="GO" id="GO:0008453">
    <property type="term" value="F:alanine-glyoxylate transaminase activity"/>
    <property type="evidence" value="ECO:0007669"/>
    <property type="project" value="TreeGrafter"/>
</dbReference>
<evidence type="ECO:0000313" key="13">
    <source>
        <dbReference type="Proteomes" id="UP000070427"/>
    </source>
</evidence>
<evidence type="ECO:0000256" key="1">
    <source>
        <dbReference type="ARBA" id="ARBA00001933"/>
    </source>
</evidence>
<feature type="binding site" evidence="7">
    <location>
        <position position="336"/>
    </location>
    <ligand>
        <name>substrate</name>
    </ligand>
</feature>
<dbReference type="GO" id="GO:0004760">
    <property type="term" value="F:L-serine-pyruvate transaminase activity"/>
    <property type="evidence" value="ECO:0007669"/>
    <property type="project" value="TreeGrafter"/>
</dbReference>
<dbReference type="PANTHER" id="PTHR21152">
    <property type="entry name" value="AMINOTRANSFERASE CLASS V"/>
    <property type="match status" value="1"/>
</dbReference>
<dbReference type="AlphaFoldDB" id="A0A140LBV1"/>
<evidence type="ECO:0000256" key="9">
    <source>
        <dbReference type="RuleBase" id="RU004075"/>
    </source>
</evidence>
<evidence type="ECO:0000256" key="6">
    <source>
        <dbReference type="ARBA" id="ARBA00079151"/>
    </source>
</evidence>
<reference evidence="12 13" key="1">
    <citation type="submission" date="2015-12" db="EMBL/GenBank/DDBJ databases">
        <title>Draft genome sequnece of Fervidicola ferrireducens strain Y170.</title>
        <authorList>
            <person name="Patel B.K."/>
        </authorList>
    </citation>
    <scope>NUCLEOTIDE SEQUENCE [LARGE SCALE GENOMIC DNA]</scope>
    <source>
        <strain evidence="12 13">Y170</strain>
    </source>
</reference>
<dbReference type="EMBL" id="LOED01000005">
    <property type="protein sequence ID" value="KXG78026.1"/>
    <property type="molecule type" value="Genomic_DNA"/>
</dbReference>
<sequence length="382" mass="42218">MKKHHLRIPGPTEVPERVLRAMQAPMINHRGEEFTSLFKKVSEDIKKVFQTKNDVLIFPSAGTGMMEAAIANLFSPGDLIVSFSCGVFGDRFADIAEAFGAKVERIKVEWGKPITCDIVRERILQDTKKEIKGVLFTHNETSTGVLNDIKGLREAMGDHPALVIVDAISSLGAVELNTDEWQIDVVVAGSQKALMIPPGLGLVSVSERAWKAAEESKMPKYYWDFKKAKKSLEKGETPYTPAVSQIFALDESLKLIFEEGLENIIKRHKLLAKALREGLKSLGFRLFAEDSWASPTVTAVDVSDFQGKINFSKALKNRFNITVAGGQEKLKGKIIRIGHVGYVDELDILNVLCAIEMTLGDEELFGKGVKAAEKVFNEGLEV</sequence>
<dbReference type="InterPro" id="IPR015424">
    <property type="entry name" value="PyrdxlP-dep_Trfase"/>
</dbReference>
<dbReference type="InterPro" id="IPR015422">
    <property type="entry name" value="PyrdxlP-dep_Trfase_small"/>
</dbReference>
<evidence type="ECO:0000259" key="11">
    <source>
        <dbReference type="Pfam" id="PF00266"/>
    </source>
</evidence>
<organism evidence="12 13">
    <name type="scientific">Fervidicola ferrireducens</name>
    <dbReference type="NCBI Taxonomy" id="520764"/>
    <lineage>
        <taxon>Bacteria</taxon>
        <taxon>Bacillati</taxon>
        <taxon>Bacillota</taxon>
        <taxon>Clostridia</taxon>
        <taxon>Thermosediminibacterales</taxon>
        <taxon>Thermosediminibacteraceae</taxon>
        <taxon>Fervidicola</taxon>
    </lineage>
</organism>
<evidence type="ECO:0000256" key="10">
    <source>
        <dbReference type="RuleBase" id="RU004504"/>
    </source>
</evidence>
<dbReference type="STRING" id="520764.AN618_06380"/>
<keyword evidence="12" id="KW-0560">Oxidoreductase</keyword>
<comment type="function">
    <text evidence="5">Soluble hydrogenase catalyzes both production and consumption of hydrogen from suitable artificial electron donors or acceptors. This subunit catalyzes the tritium-exchange activity.</text>
</comment>
<dbReference type="OrthoDB" id="389074at2"/>
<dbReference type="CDD" id="cd06451">
    <property type="entry name" value="AGAT_like"/>
    <property type="match status" value="1"/>
</dbReference>
<dbReference type="InParanoid" id="A0A140LBV1"/>
<dbReference type="SUPFAM" id="SSF53383">
    <property type="entry name" value="PLP-dependent transferases"/>
    <property type="match status" value="1"/>
</dbReference>
<proteinExistence type="inferred from homology"/>
<dbReference type="FunFam" id="3.40.640.10:FF:000054">
    <property type="entry name" value="Serine--glyoxylate aminotransferase"/>
    <property type="match status" value="1"/>
</dbReference>
<comment type="caution">
    <text evidence="12">The sequence shown here is derived from an EMBL/GenBank/DDBJ whole genome shotgun (WGS) entry which is preliminary data.</text>
</comment>
<keyword evidence="4 8" id="KW-0663">Pyridoxal phosphate</keyword>
<comment type="subunit">
    <text evidence="3">Heterodimer of a large and a small subunit.</text>
</comment>
<comment type="cofactor">
    <cofactor evidence="1 8 10">
        <name>pyridoxal 5'-phosphate</name>
        <dbReference type="ChEBI" id="CHEBI:597326"/>
    </cofactor>
</comment>
<dbReference type="GO" id="GO:0016491">
    <property type="term" value="F:oxidoreductase activity"/>
    <property type="evidence" value="ECO:0007669"/>
    <property type="project" value="UniProtKB-KW"/>
</dbReference>
<dbReference type="Gene3D" id="3.40.640.10">
    <property type="entry name" value="Type I PLP-dependent aspartate aminotransferase-like (Major domain)"/>
    <property type="match status" value="1"/>
</dbReference>
<feature type="domain" description="Aminotransferase class V" evidence="11">
    <location>
        <begin position="9"/>
        <end position="328"/>
    </location>
</feature>
<feature type="modified residue" description="N6-(pyridoxal phosphate)lysine" evidence="8">
    <location>
        <position position="192"/>
    </location>
</feature>
<dbReference type="InterPro" id="IPR000192">
    <property type="entry name" value="Aminotrans_V_dom"/>
</dbReference>
<evidence type="ECO:0000256" key="7">
    <source>
        <dbReference type="PIRSR" id="PIRSR000524-1"/>
    </source>
</evidence>
<evidence type="ECO:0000313" key="12">
    <source>
        <dbReference type="EMBL" id="KXG78026.1"/>
    </source>
</evidence>
<dbReference type="InterPro" id="IPR020578">
    <property type="entry name" value="Aminotrans_V_PyrdxlP_BS"/>
</dbReference>
<dbReference type="PROSITE" id="PS00595">
    <property type="entry name" value="AA_TRANSFER_CLASS_5"/>
    <property type="match status" value="1"/>
</dbReference>
<dbReference type="InterPro" id="IPR024169">
    <property type="entry name" value="SP_NH2Trfase/AEP_transaminase"/>
</dbReference>